<feature type="non-terminal residue" evidence="2">
    <location>
        <position position="78"/>
    </location>
</feature>
<proteinExistence type="predicted"/>
<reference evidence="3" key="1">
    <citation type="submission" date="2017-02" db="EMBL/GenBank/DDBJ databases">
        <authorList>
            <person name="Tetz G."/>
            <person name="Tetz V."/>
        </authorList>
    </citation>
    <scope>NUCLEOTIDE SEQUENCE [LARGE SCALE GENOMIC DNA]</scope>
    <source>
        <strain evidence="3">VT16-26</strain>
    </source>
</reference>
<evidence type="ECO:0000313" key="3">
    <source>
        <dbReference type="Proteomes" id="UP000196355"/>
    </source>
</evidence>
<dbReference type="InterPro" id="IPR003439">
    <property type="entry name" value="ABC_transporter-like_ATP-bd"/>
</dbReference>
<dbReference type="EMBL" id="MVAG01000054">
    <property type="protein sequence ID" value="OVE62020.1"/>
    <property type="molecule type" value="Genomic_DNA"/>
</dbReference>
<comment type="caution">
    <text evidence="2">The sequence shown here is derived from an EMBL/GenBank/DDBJ whole genome shotgun (WGS) entry which is preliminary data.</text>
</comment>
<protein>
    <recommendedName>
        <fullName evidence="1">ABC transporter domain-containing protein</fullName>
    </recommendedName>
</protein>
<dbReference type="GO" id="GO:0016887">
    <property type="term" value="F:ATP hydrolysis activity"/>
    <property type="evidence" value="ECO:0007669"/>
    <property type="project" value="InterPro"/>
</dbReference>
<accession>A0A202CEA8</accession>
<dbReference type="SUPFAM" id="SSF52540">
    <property type="entry name" value="P-loop containing nucleoside triphosphate hydrolases"/>
    <property type="match status" value="1"/>
</dbReference>
<name>A0A202CEA8_9FLAO</name>
<dbReference type="Gene3D" id="3.40.50.300">
    <property type="entry name" value="P-loop containing nucleotide triphosphate hydrolases"/>
    <property type="match status" value="1"/>
</dbReference>
<evidence type="ECO:0000259" key="1">
    <source>
        <dbReference type="Pfam" id="PF00005"/>
    </source>
</evidence>
<gene>
    <name evidence="2" type="ORF">B0E34_01170</name>
</gene>
<feature type="non-terminal residue" evidence="2">
    <location>
        <position position="1"/>
    </location>
</feature>
<dbReference type="InterPro" id="IPR027417">
    <property type="entry name" value="P-loop_NTPase"/>
</dbReference>
<keyword evidence="3" id="KW-1185">Reference proteome</keyword>
<dbReference type="Pfam" id="PF00005">
    <property type="entry name" value="ABC_tran"/>
    <property type="match status" value="1"/>
</dbReference>
<dbReference type="GO" id="GO:0005524">
    <property type="term" value="F:ATP binding"/>
    <property type="evidence" value="ECO:0007669"/>
    <property type="project" value="InterPro"/>
</dbReference>
<feature type="domain" description="ABC transporter" evidence="1">
    <location>
        <begin position="1"/>
        <end position="76"/>
    </location>
</feature>
<evidence type="ECO:0000313" key="2">
    <source>
        <dbReference type="EMBL" id="OVE62020.1"/>
    </source>
</evidence>
<organism evidence="2 3">
    <name type="scientific">Chryseobacterium mucoviscidosis</name>
    <dbReference type="NCBI Taxonomy" id="1945581"/>
    <lineage>
        <taxon>Bacteria</taxon>
        <taxon>Pseudomonadati</taxon>
        <taxon>Bacteroidota</taxon>
        <taxon>Flavobacteriia</taxon>
        <taxon>Flavobacteriales</taxon>
        <taxon>Weeksellaceae</taxon>
        <taxon>Chryseobacterium group</taxon>
        <taxon>Chryseobacterium</taxon>
    </lineage>
</organism>
<dbReference type="Proteomes" id="UP000196355">
    <property type="component" value="Unassembled WGS sequence"/>
</dbReference>
<dbReference type="AlphaFoldDB" id="A0A202CEA8"/>
<sequence length="78" mass="8389">LDNITLTLHFGQKISLMGRSGSGKSLLLQALADLLPLDNANKIMLNKNGKLIPISQISATDYRSVVALFHQSPNLSDG</sequence>